<feature type="compositionally biased region" description="Acidic residues" evidence="8">
    <location>
        <begin position="106"/>
        <end position="118"/>
    </location>
</feature>
<proteinExistence type="predicted"/>
<evidence type="ECO:0000256" key="7">
    <source>
        <dbReference type="SAM" id="Coils"/>
    </source>
</evidence>
<keyword evidence="1" id="KW-0493">Microtubule</keyword>
<keyword evidence="6" id="KW-0539">Nucleus</keyword>
<evidence type="ECO:0000313" key="10">
    <source>
        <dbReference type="EMBL" id="KAF4635642.1"/>
    </source>
</evidence>
<evidence type="ECO:0000256" key="2">
    <source>
        <dbReference type="ARBA" id="ARBA00022741"/>
    </source>
</evidence>
<organism evidence="10 11">
    <name type="scientific">Cudoniella acicularis</name>
    <dbReference type="NCBI Taxonomy" id="354080"/>
    <lineage>
        <taxon>Eukaryota</taxon>
        <taxon>Fungi</taxon>
        <taxon>Dikarya</taxon>
        <taxon>Ascomycota</taxon>
        <taxon>Pezizomycotina</taxon>
        <taxon>Leotiomycetes</taxon>
        <taxon>Helotiales</taxon>
        <taxon>Tricladiaceae</taxon>
        <taxon>Cudoniella</taxon>
    </lineage>
</organism>
<feature type="compositionally biased region" description="Basic and acidic residues" evidence="8">
    <location>
        <begin position="776"/>
        <end position="785"/>
    </location>
</feature>
<evidence type="ECO:0000256" key="1">
    <source>
        <dbReference type="ARBA" id="ARBA00022701"/>
    </source>
</evidence>
<feature type="region of interest" description="Disordered" evidence="8">
    <location>
        <begin position="277"/>
        <end position="302"/>
    </location>
</feature>
<feature type="domain" description="Zn(2)-C6 fungal-type" evidence="9">
    <location>
        <begin position="7"/>
        <end position="37"/>
    </location>
</feature>
<keyword evidence="5" id="KW-0505">Motor protein</keyword>
<evidence type="ECO:0000256" key="4">
    <source>
        <dbReference type="ARBA" id="ARBA00023054"/>
    </source>
</evidence>
<feature type="compositionally biased region" description="Pro residues" evidence="8">
    <location>
        <begin position="70"/>
        <end position="90"/>
    </location>
</feature>
<dbReference type="AlphaFoldDB" id="A0A8H4RTA4"/>
<gene>
    <name evidence="10" type="ORF">G7Y89_g2442</name>
</gene>
<dbReference type="GO" id="GO:0005874">
    <property type="term" value="C:microtubule"/>
    <property type="evidence" value="ECO:0007669"/>
    <property type="project" value="UniProtKB-KW"/>
</dbReference>
<dbReference type="InterPro" id="IPR001138">
    <property type="entry name" value="Zn2Cys6_DnaBD"/>
</dbReference>
<evidence type="ECO:0000256" key="8">
    <source>
        <dbReference type="SAM" id="MobiDB-lite"/>
    </source>
</evidence>
<dbReference type="GO" id="GO:0000981">
    <property type="term" value="F:DNA-binding transcription factor activity, RNA polymerase II-specific"/>
    <property type="evidence" value="ECO:0007669"/>
    <property type="project" value="InterPro"/>
</dbReference>
<accession>A0A8H4RTA4</accession>
<evidence type="ECO:0000256" key="6">
    <source>
        <dbReference type="ARBA" id="ARBA00023242"/>
    </source>
</evidence>
<dbReference type="Proteomes" id="UP000566819">
    <property type="component" value="Unassembled WGS sequence"/>
</dbReference>
<dbReference type="InterPro" id="IPR044986">
    <property type="entry name" value="KIF15/KIN-12"/>
</dbReference>
<feature type="compositionally biased region" description="Low complexity" evidence="8">
    <location>
        <begin position="765"/>
        <end position="775"/>
    </location>
</feature>
<evidence type="ECO:0000256" key="3">
    <source>
        <dbReference type="ARBA" id="ARBA00022840"/>
    </source>
</evidence>
<keyword evidence="3" id="KW-0067">ATP-binding</keyword>
<dbReference type="PROSITE" id="PS00463">
    <property type="entry name" value="ZN2_CY6_FUNGAL_1"/>
    <property type="match status" value="1"/>
</dbReference>
<dbReference type="GO" id="GO:0005524">
    <property type="term" value="F:ATP binding"/>
    <property type="evidence" value="ECO:0007669"/>
    <property type="project" value="UniProtKB-KW"/>
</dbReference>
<keyword evidence="2" id="KW-0547">Nucleotide-binding</keyword>
<evidence type="ECO:0000256" key="5">
    <source>
        <dbReference type="ARBA" id="ARBA00023175"/>
    </source>
</evidence>
<dbReference type="PANTHER" id="PTHR37739:SF16">
    <property type="entry name" value="KINESIN-LIKE PROTEIN"/>
    <property type="match status" value="1"/>
</dbReference>
<feature type="compositionally biased region" description="Polar residues" evidence="8">
    <location>
        <begin position="286"/>
        <end position="302"/>
    </location>
</feature>
<feature type="coiled-coil region" evidence="7">
    <location>
        <begin position="669"/>
        <end position="710"/>
    </location>
</feature>
<keyword evidence="11" id="KW-1185">Reference proteome</keyword>
<protein>
    <recommendedName>
        <fullName evidence="9">Zn(2)-C6 fungal-type domain-containing protein</fullName>
    </recommendedName>
</protein>
<name>A0A8H4RTA4_9HELO</name>
<comment type="caution">
    <text evidence="10">The sequence shown here is derived from an EMBL/GenBank/DDBJ whole genome shotgun (WGS) entry which is preliminary data.</text>
</comment>
<dbReference type="GO" id="GO:0008270">
    <property type="term" value="F:zinc ion binding"/>
    <property type="evidence" value="ECO:0007669"/>
    <property type="project" value="InterPro"/>
</dbReference>
<sequence>MSYGWNGCTKCAELRIECRKAPGAFACGNCLGTNNYCFQLQNPPTPVVASGSGAIDYSSILQMPTSGPTPQYPPPPDPNYPAYTYPPPSQPNYLATEGTTIKESDPEGDFEDDWDDGEASGQTLTPNPLAPLPSVDPSHLSGGESFPAAPAVDQDGVAETPGPVSGYYVSEDYLSSVIESNDCPSCPTLAYQFAELNGKVNCTEAELRDYKQRLIEAQSKLTDMQKTHVHKKFSKKIKSDLDQANELVAELKRQAQEKCEKLEEQIKELNERIKGLEPEPDAAAADSQSTQVQADSTLSEENNSLNDRLKSLQSLLNQERNDHQNEINQRDLTISHLQGRRPCTVEAHTSLEVSNTDLQSRLNQEQNHHQTEIKQRDLMIAHLQGRRSCIVEAHASLEVLNSELRGQIQQESNQNEIDRSKLSDEIMSLKSTIASLEKERDEKKHEVSLLKIEKQNLFSDLEEQKNNITGLNAIMRLREKEISPLKTDNSDLECKVKQLEEEIKNLHEAARLRTEDVSSLETKESELEQKIKEQEKVISSLNEDSETQKKAIRSLEADKSQLEQKTKEQEETISSLNEGAETQKKAIRSLEAGKSNLEDQLEGQKRNNKKLRGIPDSRSHREQVDIESLQLQIRQLRQDAEAREIYERKKYALEQNDSSRKTLRSVLEKLEYEDKVASLEKKLKTLQLEYENLNENHHSILSNLQNAKEEVVKLISILQPSLKVIRHLTAQAAAAEPTSGQNARKCRSMAQRKSHKLRAGQALKTATTPTRTTSASDKESAKLEDTSSETTGASQSSKSPLSWQVIISLLLLGYGLYSLNFLREISPITADISPITTDLSIITAPPSDLVLLNGFCDSPDLEEAYLMLLEPEFKYDYDESKSIVRRFFHSIWMGTALNDLTWWLAMLYHKGPYAACHGGRRWLKDDTWYQIWGYGSEPDWTPLGRPLFHVIY</sequence>
<keyword evidence="4 7" id="KW-0175">Coiled coil</keyword>
<feature type="compositionally biased region" description="Basic residues" evidence="8">
    <location>
        <begin position="744"/>
        <end position="758"/>
    </location>
</feature>
<evidence type="ECO:0000259" key="9">
    <source>
        <dbReference type="PROSITE" id="PS00463"/>
    </source>
</evidence>
<dbReference type="PANTHER" id="PTHR37739">
    <property type="entry name" value="KINESIN-LIKE PROTEIN KIN-12D"/>
    <property type="match status" value="1"/>
</dbReference>
<dbReference type="EMBL" id="JAAMPI010000107">
    <property type="protein sequence ID" value="KAF4635642.1"/>
    <property type="molecule type" value="Genomic_DNA"/>
</dbReference>
<feature type="region of interest" description="Disordered" evidence="8">
    <location>
        <begin position="733"/>
        <end position="796"/>
    </location>
</feature>
<feature type="compositionally biased region" description="Basic and acidic residues" evidence="8">
    <location>
        <begin position="555"/>
        <end position="570"/>
    </location>
</feature>
<reference evidence="10 11" key="1">
    <citation type="submission" date="2020-03" db="EMBL/GenBank/DDBJ databases">
        <title>Draft Genome Sequence of Cudoniella acicularis.</title>
        <authorList>
            <person name="Buettner E."/>
            <person name="Kellner H."/>
        </authorList>
    </citation>
    <scope>NUCLEOTIDE SEQUENCE [LARGE SCALE GENOMIC DNA]</scope>
    <source>
        <strain evidence="10 11">DSM 108380</strain>
    </source>
</reference>
<feature type="region of interest" description="Disordered" evidence="8">
    <location>
        <begin position="555"/>
        <end position="623"/>
    </location>
</feature>
<feature type="compositionally biased region" description="Basic and acidic residues" evidence="8">
    <location>
        <begin position="613"/>
        <end position="623"/>
    </location>
</feature>
<evidence type="ECO:0000313" key="11">
    <source>
        <dbReference type="Proteomes" id="UP000566819"/>
    </source>
</evidence>
<feature type="region of interest" description="Disordered" evidence="8">
    <location>
        <begin position="60"/>
        <end position="163"/>
    </location>
</feature>